<dbReference type="AlphaFoldDB" id="M9R5G2"/>
<dbReference type="GO" id="GO:0005524">
    <property type="term" value="F:ATP binding"/>
    <property type="evidence" value="ECO:0007669"/>
    <property type="project" value="UniProtKB-KW"/>
</dbReference>
<protein>
    <recommendedName>
        <fullName evidence="4">SF3 helicase domain-containing protein</fullName>
    </recommendedName>
</protein>
<dbReference type="Gene3D" id="3.40.50.300">
    <property type="entry name" value="P-loop containing nucleotide triphosphate hydrolases"/>
    <property type="match status" value="1"/>
</dbReference>
<evidence type="ECO:0000313" key="5">
    <source>
        <dbReference type="EMBL" id="AGI67003.1"/>
    </source>
</evidence>
<dbReference type="KEGG" id="oat:OAN307_c13100"/>
<feature type="compositionally biased region" description="Polar residues" evidence="3">
    <location>
        <begin position="520"/>
        <end position="532"/>
    </location>
</feature>
<dbReference type="InterPro" id="IPR014015">
    <property type="entry name" value="Helicase_SF3_DNA-vir"/>
</dbReference>
<evidence type="ECO:0000256" key="1">
    <source>
        <dbReference type="ARBA" id="ARBA00022741"/>
    </source>
</evidence>
<proteinExistence type="predicted"/>
<dbReference type="eggNOG" id="COG3378">
    <property type="taxonomic scope" value="Bacteria"/>
</dbReference>
<name>M9R5G2_9RHOB</name>
<reference evidence="5 6" key="1">
    <citation type="journal article" date="2013" name="PLoS ONE">
        <title>Poles Apart: Arctic and Antarctic Octadecabacter strains Share High Genome Plasticity and a New Type of Xanthorhodopsin.</title>
        <authorList>
            <person name="Vollmers J."/>
            <person name="Voget S."/>
            <person name="Dietrich S."/>
            <person name="Gollnow K."/>
            <person name="Smits M."/>
            <person name="Meyer K."/>
            <person name="Brinkhoff T."/>
            <person name="Simon M."/>
            <person name="Daniel R."/>
        </authorList>
    </citation>
    <scope>NUCLEOTIDE SEQUENCE [LARGE SCALE GENOMIC DNA]</scope>
    <source>
        <strain evidence="5 6">307</strain>
    </source>
</reference>
<dbReference type="SUPFAM" id="SSF52540">
    <property type="entry name" value="P-loop containing nucleoside triphosphate hydrolases"/>
    <property type="match status" value="1"/>
</dbReference>
<keyword evidence="2" id="KW-0067">ATP-binding</keyword>
<gene>
    <name evidence="5" type="ORF">OAN307_c13100</name>
</gene>
<evidence type="ECO:0000256" key="3">
    <source>
        <dbReference type="SAM" id="MobiDB-lite"/>
    </source>
</evidence>
<dbReference type="InterPro" id="IPR045455">
    <property type="entry name" value="NrS-1_pol-like_helicase"/>
</dbReference>
<dbReference type="Proteomes" id="UP000005307">
    <property type="component" value="Chromosome"/>
</dbReference>
<feature type="domain" description="SF3 helicase" evidence="4">
    <location>
        <begin position="192"/>
        <end position="363"/>
    </location>
</feature>
<dbReference type="STRING" id="391626.OAN307_c13100"/>
<evidence type="ECO:0000259" key="4">
    <source>
        <dbReference type="PROSITE" id="PS51206"/>
    </source>
</evidence>
<feature type="region of interest" description="Disordered" evidence="3">
    <location>
        <begin position="1"/>
        <end position="26"/>
    </location>
</feature>
<feature type="region of interest" description="Disordered" evidence="3">
    <location>
        <begin position="518"/>
        <end position="541"/>
    </location>
</feature>
<dbReference type="OrthoDB" id="8215052at2"/>
<organism evidence="5 6">
    <name type="scientific">Octadecabacter antarcticus 307</name>
    <dbReference type="NCBI Taxonomy" id="391626"/>
    <lineage>
        <taxon>Bacteria</taxon>
        <taxon>Pseudomonadati</taxon>
        <taxon>Pseudomonadota</taxon>
        <taxon>Alphaproteobacteria</taxon>
        <taxon>Rhodobacterales</taxon>
        <taxon>Roseobacteraceae</taxon>
        <taxon>Octadecabacter</taxon>
    </lineage>
</organism>
<evidence type="ECO:0000313" key="6">
    <source>
        <dbReference type="Proteomes" id="UP000005307"/>
    </source>
</evidence>
<sequence>MMNDDNETQDHPVPAETKGSIEWHEDDDLPVSADAKAYLDKHDKRFQQGLGNYPHNSGGAQFVRLGNDGKSYVASVPEVLQTVSSWYVKKDNKFHDVDNLAVKYTSHDVKQVVVQRIKELFPTFYLNSNGWADFFKVLLDPPVNVLDPEQTIPVWSGQTASFPSNKQKVLFKKGVAVINIWETPAYREVLGINAKAFWDFLSYVIPVENERETLINWLAWVLQNEGKKPKWAILLYSQKQGTGKTTLTDVCKALFGPANTGKTNGVSKLVGRFNKEVLDNKLVIVEEVEVKKGSTDANRIKTLITEDSTMVEAKFMPSHDQIIHCAFVMTTNHLPLWLEEADRRFFILNFDHEGYNNGGKDYGRFSKLVGAVYDLISTDKGIKGIYDDLMARDVKSFNAMSLDVANNSTSIMTKLRDLSPDVVKQQVKELLEEKSIVFVPVSLAGKVIDLFAHREANSQTHLFSDLGWEKKKFAWNSGGQKWAWFKPSPFPPGNGKVWDGGNYARMSDQVNKVENLIDPQGNNDSRSALSQSYDDDEPTTPVVKRVEVL</sequence>
<dbReference type="EMBL" id="CP003740">
    <property type="protein sequence ID" value="AGI67003.1"/>
    <property type="molecule type" value="Genomic_DNA"/>
</dbReference>
<accession>M9R5G2</accession>
<dbReference type="RefSeq" id="WP_015499043.1">
    <property type="nucleotide sequence ID" value="NC_020911.1"/>
</dbReference>
<dbReference type="HOGENOM" id="CLU_026705_0_0_5"/>
<dbReference type="InterPro" id="IPR027417">
    <property type="entry name" value="P-loop_NTPase"/>
</dbReference>
<keyword evidence="6" id="KW-1185">Reference proteome</keyword>
<evidence type="ECO:0000256" key="2">
    <source>
        <dbReference type="ARBA" id="ARBA00022840"/>
    </source>
</evidence>
<dbReference type="PROSITE" id="PS51206">
    <property type="entry name" value="SF3_HELICASE_1"/>
    <property type="match status" value="1"/>
</dbReference>
<keyword evidence="1" id="KW-0547">Nucleotide-binding</keyword>
<dbReference type="Pfam" id="PF19263">
    <property type="entry name" value="DUF5906"/>
    <property type="match status" value="1"/>
</dbReference>